<evidence type="ECO:0000313" key="4">
    <source>
        <dbReference type="Proteomes" id="UP000288805"/>
    </source>
</evidence>
<feature type="transmembrane region" description="Helical" evidence="1">
    <location>
        <begin position="73"/>
        <end position="92"/>
    </location>
</feature>
<dbReference type="OrthoDB" id="10266980at2759"/>
<sequence>MAPASGDFDDKRLVLSAIPSACQDMTRGRAWTRMLPTWHTLQPHGQEGRRGRGEREKRRLMARAPQGQNKAPGAFFLATLLLWMISVLFEIVFNKRRELLSVVGGFCFYQFANWVIRSWVSKDPLLVNTCVSLLHSSITSASGQLPGFSFAAFSWNWVLVILSFSECFVVLIWRFVFWVFFGSMDRIVCVALLSRFLATMWG</sequence>
<keyword evidence="1" id="KW-0472">Membrane</keyword>
<feature type="transmembrane region" description="Helical" evidence="1">
    <location>
        <begin position="155"/>
        <end position="177"/>
    </location>
</feature>
<feature type="transmembrane region" description="Helical" evidence="1">
    <location>
        <begin position="99"/>
        <end position="116"/>
    </location>
</feature>
<keyword evidence="1" id="KW-0812">Transmembrane</keyword>
<dbReference type="Proteomes" id="UP000288805">
    <property type="component" value="Unassembled WGS sequence"/>
</dbReference>
<proteinExistence type="predicted"/>
<protein>
    <submittedName>
        <fullName evidence="2">Uncharacterized protein</fullName>
    </submittedName>
</protein>
<dbReference type="AlphaFoldDB" id="A0A438C3B4"/>
<name>A0A438C3B4_VITVI</name>
<evidence type="ECO:0000256" key="1">
    <source>
        <dbReference type="SAM" id="Phobius"/>
    </source>
</evidence>
<comment type="caution">
    <text evidence="2">The sequence shown here is derived from an EMBL/GenBank/DDBJ whole genome shotgun (WGS) entry which is preliminary data.</text>
</comment>
<accession>A0A438C3B4</accession>
<evidence type="ECO:0000313" key="2">
    <source>
        <dbReference type="EMBL" id="RVW17752.1"/>
    </source>
</evidence>
<gene>
    <name evidence="3" type="ORF">CK203_012500</name>
    <name evidence="2" type="ORF">CK203_071683</name>
</gene>
<dbReference type="EMBL" id="QGNW01000003">
    <property type="protein sequence ID" value="RVX22380.1"/>
    <property type="molecule type" value="Genomic_DNA"/>
</dbReference>
<reference evidence="2 4" key="1">
    <citation type="journal article" date="2018" name="PLoS Genet.">
        <title>Population sequencing reveals clonal diversity and ancestral inbreeding in the grapevine cultivar Chardonnay.</title>
        <authorList>
            <person name="Roach M.J."/>
            <person name="Johnson D.L."/>
            <person name="Bohlmann J."/>
            <person name="van Vuuren H.J."/>
            <person name="Jones S.J."/>
            <person name="Pretorius I.S."/>
            <person name="Schmidt S.A."/>
            <person name="Borneman A.R."/>
        </authorList>
    </citation>
    <scope>NUCLEOTIDE SEQUENCE [LARGE SCALE GENOMIC DNA]</scope>
    <source>
        <strain evidence="4">cv. Chardonnay</strain>
        <strain evidence="2">I10V1</strain>
        <tissue evidence="2">Leaf</tissue>
    </source>
</reference>
<keyword evidence="1" id="KW-1133">Transmembrane helix</keyword>
<organism evidence="2 4">
    <name type="scientific">Vitis vinifera</name>
    <name type="common">Grape</name>
    <dbReference type="NCBI Taxonomy" id="29760"/>
    <lineage>
        <taxon>Eukaryota</taxon>
        <taxon>Viridiplantae</taxon>
        <taxon>Streptophyta</taxon>
        <taxon>Embryophyta</taxon>
        <taxon>Tracheophyta</taxon>
        <taxon>Spermatophyta</taxon>
        <taxon>Magnoliopsida</taxon>
        <taxon>eudicotyledons</taxon>
        <taxon>Gunneridae</taxon>
        <taxon>Pentapetalae</taxon>
        <taxon>rosids</taxon>
        <taxon>Vitales</taxon>
        <taxon>Vitaceae</taxon>
        <taxon>Viteae</taxon>
        <taxon>Vitis</taxon>
    </lineage>
</organism>
<dbReference type="EMBL" id="QGNW01002574">
    <property type="protein sequence ID" value="RVW17752.1"/>
    <property type="molecule type" value="Genomic_DNA"/>
</dbReference>
<evidence type="ECO:0000313" key="3">
    <source>
        <dbReference type="EMBL" id="RVX22380.1"/>
    </source>
</evidence>